<evidence type="ECO:0000313" key="1">
    <source>
        <dbReference type="EMBL" id="GLR68781.1"/>
    </source>
</evidence>
<gene>
    <name evidence="1" type="ORF">GCM10010909_34630</name>
</gene>
<dbReference type="Proteomes" id="UP001156641">
    <property type="component" value="Unassembled WGS sequence"/>
</dbReference>
<comment type="caution">
    <text evidence="1">The sequence shown here is derived from an EMBL/GenBank/DDBJ whole genome shotgun (WGS) entry which is preliminary data.</text>
</comment>
<keyword evidence="2" id="KW-1185">Reference proteome</keyword>
<dbReference type="EMBL" id="BSOS01000094">
    <property type="protein sequence ID" value="GLR68781.1"/>
    <property type="molecule type" value="Genomic_DNA"/>
</dbReference>
<proteinExistence type="predicted"/>
<name>A0ABQ6A9A3_9PROT</name>
<organism evidence="1 2">
    <name type="scientific">Acidocella aquatica</name>
    <dbReference type="NCBI Taxonomy" id="1922313"/>
    <lineage>
        <taxon>Bacteria</taxon>
        <taxon>Pseudomonadati</taxon>
        <taxon>Pseudomonadota</taxon>
        <taxon>Alphaproteobacteria</taxon>
        <taxon>Acetobacterales</taxon>
        <taxon>Acidocellaceae</taxon>
        <taxon>Acidocella</taxon>
    </lineage>
</organism>
<reference evidence="2" key="1">
    <citation type="journal article" date="2019" name="Int. J. Syst. Evol. Microbiol.">
        <title>The Global Catalogue of Microorganisms (GCM) 10K type strain sequencing project: providing services to taxonomists for standard genome sequencing and annotation.</title>
        <authorList>
            <consortium name="The Broad Institute Genomics Platform"/>
            <consortium name="The Broad Institute Genome Sequencing Center for Infectious Disease"/>
            <person name="Wu L."/>
            <person name="Ma J."/>
        </authorList>
    </citation>
    <scope>NUCLEOTIDE SEQUENCE [LARGE SCALE GENOMIC DNA]</scope>
    <source>
        <strain evidence="2">NBRC 112502</strain>
    </source>
</reference>
<evidence type="ECO:0000313" key="2">
    <source>
        <dbReference type="Proteomes" id="UP001156641"/>
    </source>
</evidence>
<accession>A0ABQ6A9A3</accession>
<evidence type="ECO:0008006" key="3">
    <source>
        <dbReference type="Google" id="ProtNLM"/>
    </source>
</evidence>
<protein>
    <recommendedName>
        <fullName evidence="3">VOC domain-containing protein</fullName>
    </recommendedName>
</protein>
<sequence>MADHGVEGIAMGDEEAFAVGGGVLGFHLHFYAANFHTKGNVFAHHLVMVAGDVDDIRAIARRAKNKAQDFVVMVIPEPGAAQAPAVDDVTHEKQVFACY</sequence>